<dbReference type="GeneTree" id="ENSGT00940000155001"/>
<feature type="region of interest" description="Disordered" evidence="6">
    <location>
        <begin position="99"/>
        <end position="126"/>
    </location>
</feature>
<organism evidence="8 9">
    <name type="scientific">Oryctolagus cuniculus</name>
    <name type="common">Rabbit</name>
    <dbReference type="NCBI Taxonomy" id="9986"/>
    <lineage>
        <taxon>Eukaryota</taxon>
        <taxon>Metazoa</taxon>
        <taxon>Chordata</taxon>
        <taxon>Craniata</taxon>
        <taxon>Vertebrata</taxon>
        <taxon>Euteleostomi</taxon>
        <taxon>Mammalia</taxon>
        <taxon>Eutheria</taxon>
        <taxon>Euarchontoglires</taxon>
        <taxon>Glires</taxon>
        <taxon>Lagomorpha</taxon>
        <taxon>Leporidae</taxon>
        <taxon>Oryctolagus</taxon>
    </lineage>
</organism>
<evidence type="ECO:0000256" key="2">
    <source>
        <dbReference type="ARBA" id="ARBA00005688"/>
    </source>
</evidence>
<reference evidence="8 9" key="1">
    <citation type="journal article" date="2011" name="Nature">
        <title>A high-resolution map of human evolutionary constraint using 29 mammals.</title>
        <authorList>
            <person name="Lindblad-Toh K."/>
            <person name="Garber M."/>
            <person name="Zuk O."/>
            <person name="Lin M.F."/>
            <person name="Parker B.J."/>
            <person name="Washietl S."/>
            <person name="Kheradpour P."/>
            <person name="Ernst J."/>
            <person name="Jordan G."/>
            <person name="Mauceli E."/>
            <person name="Ward L.D."/>
            <person name="Lowe C.B."/>
            <person name="Holloway A.K."/>
            <person name="Clamp M."/>
            <person name="Gnerre S."/>
            <person name="Alfoldi J."/>
            <person name="Beal K."/>
            <person name="Chang J."/>
            <person name="Clawson H."/>
            <person name="Cuff J."/>
            <person name="Di Palma F."/>
            <person name="Fitzgerald S."/>
            <person name="Flicek P."/>
            <person name="Guttman M."/>
            <person name="Hubisz M.J."/>
            <person name="Jaffe D.B."/>
            <person name="Jungreis I."/>
            <person name="Kent W.J."/>
            <person name="Kostka D."/>
            <person name="Lara M."/>
            <person name="Martins A.L."/>
            <person name="Massingham T."/>
            <person name="Moltke I."/>
            <person name="Raney B.J."/>
            <person name="Rasmussen M.D."/>
            <person name="Robinson J."/>
            <person name="Stark A."/>
            <person name="Vilella A.J."/>
            <person name="Wen J."/>
            <person name="Xie X."/>
            <person name="Zody M.C."/>
            <person name="Baldwin J."/>
            <person name="Bloom T."/>
            <person name="Chin C.W."/>
            <person name="Heiman D."/>
            <person name="Nicol R."/>
            <person name="Nusbaum C."/>
            <person name="Young S."/>
            <person name="Wilkinson J."/>
            <person name="Worley K.C."/>
            <person name="Kovar C.L."/>
            <person name="Muzny D.M."/>
            <person name="Gibbs R.A."/>
            <person name="Cree A."/>
            <person name="Dihn H.H."/>
            <person name="Fowler G."/>
            <person name="Jhangiani S."/>
            <person name="Joshi V."/>
            <person name="Lee S."/>
            <person name="Lewis L.R."/>
            <person name="Nazareth L.V."/>
            <person name="Okwuonu G."/>
            <person name="Santibanez J."/>
            <person name="Warren W.C."/>
            <person name="Mardis E.R."/>
            <person name="Weinstock G.M."/>
            <person name="Wilson R.K."/>
            <person name="Delehaunty K."/>
            <person name="Dooling D."/>
            <person name="Fronik C."/>
            <person name="Fulton L."/>
            <person name="Fulton B."/>
            <person name="Graves T."/>
            <person name="Minx P."/>
            <person name="Sodergren E."/>
            <person name="Birney E."/>
            <person name="Margulies E.H."/>
            <person name="Herrero J."/>
            <person name="Green E.D."/>
            <person name="Haussler D."/>
            <person name="Siepel A."/>
            <person name="Goldman N."/>
            <person name="Pollard K.S."/>
            <person name="Pedersen J.S."/>
            <person name="Lander E.S."/>
            <person name="Kellis M."/>
        </authorList>
    </citation>
    <scope>NUCLEOTIDE SEQUENCE [LARGE SCALE GENOMIC DNA]</scope>
    <source>
        <strain evidence="8 9">Thorbecke inbred</strain>
    </source>
</reference>
<dbReference type="PANTHER" id="PTHR15282">
    <property type="entry name" value="POTASSIUM VOLTAGE-GATED CHANNEL SUBFAMILY E MEMBER 1, 3"/>
    <property type="match status" value="1"/>
</dbReference>
<dbReference type="GO" id="GO:0086091">
    <property type="term" value="P:regulation of heart rate by cardiac conduction"/>
    <property type="evidence" value="ECO:0007669"/>
    <property type="project" value="TreeGrafter"/>
</dbReference>
<feature type="compositionally biased region" description="Pro residues" evidence="6">
    <location>
        <begin position="263"/>
        <end position="273"/>
    </location>
</feature>
<feature type="compositionally biased region" description="Basic residues" evidence="6">
    <location>
        <begin position="111"/>
        <end position="122"/>
    </location>
</feature>
<dbReference type="InterPro" id="IPR005426">
    <property type="entry name" value="K_chnl_volt-dep_bsu_KCNE3"/>
</dbReference>
<dbReference type="PRINTS" id="PR00168">
    <property type="entry name" value="KCNECHANNEL"/>
</dbReference>
<dbReference type="PANTHER" id="PTHR15282:SF6">
    <property type="entry name" value="POTASSIUM VOLTAGE-GATED CHANNEL SUBFAMILY E MEMBER 3"/>
    <property type="match status" value="1"/>
</dbReference>
<reference evidence="8" key="2">
    <citation type="submission" date="2025-08" db="UniProtKB">
        <authorList>
            <consortium name="Ensembl"/>
        </authorList>
    </citation>
    <scope>IDENTIFICATION</scope>
    <source>
        <strain evidence="8">Thorbecke</strain>
    </source>
</reference>
<dbReference type="eggNOG" id="ENOG502S4UF">
    <property type="taxonomic scope" value="Eukaryota"/>
</dbReference>
<dbReference type="GO" id="GO:0005251">
    <property type="term" value="F:delayed rectifier potassium channel activity"/>
    <property type="evidence" value="ECO:0007669"/>
    <property type="project" value="TreeGrafter"/>
</dbReference>
<evidence type="ECO:0008006" key="10">
    <source>
        <dbReference type="Google" id="ProtNLM"/>
    </source>
</evidence>
<feature type="region of interest" description="Disordered" evidence="6">
    <location>
        <begin position="52"/>
        <end position="75"/>
    </location>
</feature>
<dbReference type="EMBL" id="AAGW02008203">
    <property type="status" value="NOT_ANNOTATED_CDS"/>
    <property type="molecule type" value="Genomic_DNA"/>
</dbReference>
<dbReference type="SMR" id="G1TBM9"/>
<dbReference type="GO" id="GO:0044325">
    <property type="term" value="F:transmembrane transporter binding"/>
    <property type="evidence" value="ECO:0007669"/>
    <property type="project" value="TreeGrafter"/>
</dbReference>
<dbReference type="Proteomes" id="UP000001811">
    <property type="component" value="Chromosome 1"/>
</dbReference>
<evidence type="ECO:0000256" key="5">
    <source>
        <dbReference type="ARBA" id="ARBA00023136"/>
    </source>
</evidence>
<dbReference type="Ensembl" id="ENSOCUT00000016443.3">
    <property type="protein sequence ID" value="ENSOCUP00000014134.3"/>
    <property type="gene ID" value="ENSOCUG00000016447.3"/>
</dbReference>
<evidence type="ECO:0000313" key="8">
    <source>
        <dbReference type="Ensembl" id="ENSOCUP00000014134.3"/>
    </source>
</evidence>
<keyword evidence="4 7" id="KW-1133">Transmembrane helix</keyword>
<feature type="compositionally biased region" description="Basic and acidic residues" evidence="6">
    <location>
        <begin position="151"/>
        <end position="160"/>
    </location>
</feature>
<dbReference type="InParanoid" id="G1TBM9"/>
<proteinExistence type="inferred from homology"/>
<reference evidence="8" key="3">
    <citation type="submission" date="2025-09" db="UniProtKB">
        <authorList>
            <consortium name="Ensembl"/>
        </authorList>
    </citation>
    <scope>IDENTIFICATION</scope>
    <source>
        <strain evidence="8">Thorbecke</strain>
    </source>
</reference>
<evidence type="ECO:0000313" key="9">
    <source>
        <dbReference type="Proteomes" id="UP000001811"/>
    </source>
</evidence>
<evidence type="ECO:0000256" key="6">
    <source>
        <dbReference type="SAM" id="MobiDB-lite"/>
    </source>
</evidence>
<comment type="similarity">
    <text evidence="2">Belongs to the potassium channel KCNE family.</text>
</comment>
<dbReference type="HOGENOM" id="CLU_180169_0_0_1"/>
<name>G1TBM9_RABIT</name>
<protein>
    <recommendedName>
        <fullName evidence="10">Potassium voltage-gated channel subfamily E regulatory subunit 3</fullName>
    </recommendedName>
</protein>
<dbReference type="PaxDb" id="9986-ENSOCUP00000014134"/>
<dbReference type="GO" id="GO:0008076">
    <property type="term" value="C:voltage-gated potassium channel complex"/>
    <property type="evidence" value="ECO:0007669"/>
    <property type="project" value="TreeGrafter"/>
</dbReference>
<evidence type="ECO:0000256" key="7">
    <source>
        <dbReference type="SAM" id="Phobius"/>
    </source>
</evidence>
<dbReference type="PRINTS" id="PR01606">
    <property type="entry name" value="KCNE3CHANNEL"/>
</dbReference>
<feature type="region of interest" description="Disordered" evidence="6">
    <location>
        <begin position="259"/>
        <end position="284"/>
    </location>
</feature>
<dbReference type="Pfam" id="PF02060">
    <property type="entry name" value="ISK_Channel"/>
    <property type="match status" value="1"/>
</dbReference>
<dbReference type="InterPro" id="IPR000369">
    <property type="entry name" value="K_chnl_KCNE"/>
</dbReference>
<keyword evidence="3 7" id="KW-0812">Transmembrane</keyword>
<evidence type="ECO:0000256" key="4">
    <source>
        <dbReference type="ARBA" id="ARBA00022989"/>
    </source>
</evidence>
<dbReference type="Bgee" id="ENSOCUG00000016447">
    <property type="expression patterns" value="Expressed in ovary and 13 other cell types or tissues"/>
</dbReference>
<dbReference type="GO" id="GO:0015459">
    <property type="term" value="F:potassium channel regulator activity"/>
    <property type="evidence" value="ECO:0007669"/>
    <property type="project" value="TreeGrafter"/>
</dbReference>
<keyword evidence="9" id="KW-1185">Reference proteome</keyword>
<feature type="transmembrane region" description="Helical" evidence="7">
    <location>
        <begin position="293"/>
        <end position="314"/>
    </location>
</feature>
<evidence type="ECO:0000256" key="1">
    <source>
        <dbReference type="ARBA" id="ARBA00004167"/>
    </source>
</evidence>
<dbReference type="GO" id="GO:1902282">
    <property type="term" value="F:voltage-gated potassium channel activity involved in ventricular cardiac muscle cell action potential repolarization"/>
    <property type="evidence" value="ECO:0007669"/>
    <property type="project" value="TreeGrafter"/>
</dbReference>
<evidence type="ECO:0000256" key="3">
    <source>
        <dbReference type="ARBA" id="ARBA00022692"/>
    </source>
</evidence>
<accession>G1TBM9</accession>
<keyword evidence="5 7" id="KW-0472">Membrane</keyword>
<dbReference type="GO" id="GO:0097623">
    <property type="term" value="P:potassium ion export across plasma membrane"/>
    <property type="evidence" value="ECO:0007669"/>
    <property type="project" value="TreeGrafter"/>
</dbReference>
<dbReference type="AlphaFoldDB" id="G1TBM9"/>
<dbReference type="GO" id="GO:0060307">
    <property type="term" value="P:regulation of ventricular cardiac muscle cell membrane repolarization"/>
    <property type="evidence" value="ECO:0007669"/>
    <property type="project" value="TreeGrafter"/>
</dbReference>
<dbReference type="STRING" id="9986.ENSOCUP00000014134"/>
<comment type="subcellular location">
    <subcellularLocation>
        <location evidence="1">Membrane</location>
        <topology evidence="1">Single-pass membrane protein</topology>
    </subcellularLocation>
</comment>
<feature type="compositionally biased region" description="Gly residues" evidence="6">
    <location>
        <begin position="140"/>
        <end position="150"/>
    </location>
</feature>
<feature type="region of interest" description="Disordered" evidence="6">
    <location>
        <begin position="139"/>
        <end position="228"/>
    </location>
</feature>
<sequence length="338" mass="36122">ASAIAWKRAFRCWTQGSLSFRALRSPLTPAIGLGSKCVWDWPHLTARKPRASEGAVTCPRPHRHSHSRETAELSLIPPPPALSLLGEISLRPLWLSPSGSQEPWVSGPGSRRCRGRKGAHSRVRPESWAEAFKASPGAVGVLGAGQGRGGDALRERKGSGERVGAQSPEGTGGVGRPGQRSGAGKAQRRAVPGQPRAGGAVSTQQAGRPPRSLCREPPGIPQPPSTSVAMEATNGTEAWYKSLHSVLKALNATLHSNLLCRPGPGPAPGPGPGPDNQTEQQQARLPGRDDNSYMYILFVMFLFAVTVGSLILGYTRSRKVDKRSDPYHVYIKNRVSMI</sequence>